<dbReference type="GO" id="GO:0005576">
    <property type="term" value="C:extracellular region"/>
    <property type="evidence" value="ECO:0007669"/>
    <property type="project" value="TreeGrafter"/>
</dbReference>
<name>A0A934R6S7_9BACT</name>
<organism evidence="5 6">
    <name type="scientific">Luteolibacter yonseiensis</name>
    <dbReference type="NCBI Taxonomy" id="1144680"/>
    <lineage>
        <taxon>Bacteria</taxon>
        <taxon>Pseudomonadati</taxon>
        <taxon>Verrucomicrobiota</taxon>
        <taxon>Verrucomicrobiia</taxon>
        <taxon>Verrucomicrobiales</taxon>
        <taxon>Verrucomicrobiaceae</taxon>
        <taxon>Luteolibacter</taxon>
    </lineage>
</organism>
<accession>A0A934R6S7</accession>
<dbReference type="GO" id="GO:0016020">
    <property type="term" value="C:membrane"/>
    <property type="evidence" value="ECO:0007669"/>
    <property type="project" value="GOC"/>
</dbReference>
<dbReference type="InterPro" id="IPR031329">
    <property type="entry name" value="NEUT/ALK_ceramidase_N"/>
</dbReference>
<dbReference type="GO" id="GO:0042759">
    <property type="term" value="P:long-chain fatty acid biosynthetic process"/>
    <property type="evidence" value="ECO:0007669"/>
    <property type="project" value="TreeGrafter"/>
</dbReference>
<feature type="binding site" evidence="1">
    <location>
        <position position="205"/>
    </location>
    <ligand>
        <name>Zn(2+)</name>
        <dbReference type="ChEBI" id="CHEBI:29105"/>
    </ligand>
</feature>
<dbReference type="GO" id="GO:0046514">
    <property type="term" value="P:ceramide catabolic process"/>
    <property type="evidence" value="ECO:0007669"/>
    <property type="project" value="InterPro"/>
</dbReference>
<evidence type="ECO:0000256" key="1">
    <source>
        <dbReference type="PIRSR" id="PIRSR606823-2"/>
    </source>
</evidence>
<comment type="cofactor">
    <cofactor evidence="1">
        <name>Zn(2+)</name>
        <dbReference type="ChEBI" id="CHEBI:29105"/>
    </cofactor>
    <text evidence="1">Binds 1 zinc ion per subunit.</text>
</comment>
<dbReference type="EMBL" id="JAENIK010000011">
    <property type="protein sequence ID" value="MBK1816169.1"/>
    <property type="molecule type" value="Genomic_DNA"/>
</dbReference>
<feature type="binding site" evidence="1">
    <location>
        <position position="457"/>
    </location>
    <ligand>
        <name>Zn(2+)</name>
        <dbReference type="ChEBI" id="CHEBI:29105"/>
    </ligand>
</feature>
<keyword evidence="1" id="KW-0479">Metal-binding</keyword>
<dbReference type="EC" id="3.5.1.23" evidence="2"/>
<feature type="region of interest" description="Disordered" evidence="3">
    <location>
        <begin position="539"/>
        <end position="567"/>
    </location>
</feature>
<evidence type="ECO:0000259" key="4">
    <source>
        <dbReference type="Pfam" id="PF04734"/>
    </source>
</evidence>
<evidence type="ECO:0000313" key="6">
    <source>
        <dbReference type="Proteomes" id="UP000600139"/>
    </source>
</evidence>
<dbReference type="PANTHER" id="PTHR12670">
    <property type="entry name" value="CERAMIDASE"/>
    <property type="match status" value="1"/>
</dbReference>
<evidence type="ECO:0000313" key="5">
    <source>
        <dbReference type="EMBL" id="MBK1816169.1"/>
    </source>
</evidence>
<dbReference type="PANTHER" id="PTHR12670:SF1">
    <property type="entry name" value="NEUTRAL CERAMIDASE"/>
    <property type="match status" value="1"/>
</dbReference>
<sequence>MVYQIGAAKADITAFRKGVGMMGYGMFHQYVEGVETPLSARAVVIKAGDRKLALVNAEIWSITLAVRSAVMERIAHLGFDEESVMLTAQHTHSGPGGYSHYALYNMSVPGFVPEVFEGIVKGIVDAIAQADGQAHPGTIRHARGEFPPDVEVAFNRSLEAYNRNVEVVESGGGNENMAIDRSMLLFRFDALDGAPLATWNFFGVHTTSLSNDNHRISPDNKGYAAELMERGGGIAVFAQRKAGDVTPNHVFDHKKKWTRGKYEDDFESARDNGRMQYEQAVELFANAAGKEAMRVEIDPMLSWMDFSRAAVHPAFSHGEKNAGTGLACHGVAFARGTREGPGMPMFLAGIATALSRGLKAWELFSSRWRSAEAGEKIRLKYEAQGAKSILFEAGERRILGIRNISLLPLPGAADGALAAFKKFYKNGSLADKPWIPQVLPLQLVIFGDHAFAGVPGEVTTIAGQRIEKTLLDILSARGVTEVVVASYCNGYCGYISTFEEYGEQAYEGGHTVFGKHTLGAVLTRFSQMALEMLKPAGMRSESSDGVAPEFSDEELASRSFDAKVRGG</sequence>
<keyword evidence="2" id="KW-0443">Lipid metabolism</keyword>
<keyword evidence="2" id="KW-0378">Hydrolase</keyword>
<feature type="domain" description="Neutral/alkaline non-lysosomal ceramidase N-terminal" evidence="4">
    <location>
        <begin position="3"/>
        <end position="395"/>
    </location>
</feature>
<evidence type="ECO:0000256" key="3">
    <source>
        <dbReference type="SAM" id="MobiDB-lite"/>
    </source>
</evidence>
<dbReference type="GO" id="GO:0046872">
    <property type="term" value="F:metal ion binding"/>
    <property type="evidence" value="ECO:0007669"/>
    <property type="project" value="UniProtKB-KW"/>
</dbReference>
<comment type="caution">
    <text evidence="5">The sequence shown here is derived from an EMBL/GenBank/DDBJ whole genome shotgun (WGS) entry which is preliminary data.</text>
</comment>
<dbReference type="InterPro" id="IPR006823">
    <property type="entry name" value="Ceramidase_alk"/>
</dbReference>
<reference evidence="5" key="1">
    <citation type="submission" date="2021-01" db="EMBL/GenBank/DDBJ databases">
        <title>Modified the classification status of verrucomicrobia.</title>
        <authorList>
            <person name="Feng X."/>
        </authorList>
    </citation>
    <scope>NUCLEOTIDE SEQUENCE</scope>
    <source>
        <strain evidence="5">JCM 18052</strain>
    </source>
</reference>
<evidence type="ECO:0000256" key="2">
    <source>
        <dbReference type="RuleBase" id="RU366019"/>
    </source>
</evidence>
<gene>
    <name evidence="5" type="ORF">JIN84_11140</name>
</gene>
<comment type="catalytic activity">
    <reaction evidence="2">
        <text>an N-acylsphing-4-enine + H2O = sphing-4-enine + a fatty acid</text>
        <dbReference type="Rhea" id="RHEA:20856"/>
        <dbReference type="ChEBI" id="CHEBI:15377"/>
        <dbReference type="ChEBI" id="CHEBI:28868"/>
        <dbReference type="ChEBI" id="CHEBI:52639"/>
        <dbReference type="ChEBI" id="CHEBI:57756"/>
        <dbReference type="EC" id="3.5.1.23"/>
    </reaction>
</comment>
<feature type="domain" description="Neutral/alkaline non-lysosomal ceramidase N-terminal" evidence="4">
    <location>
        <begin position="432"/>
        <end position="521"/>
    </location>
</feature>
<dbReference type="AlphaFoldDB" id="A0A934R6S7"/>
<dbReference type="GO" id="GO:0046512">
    <property type="term" value="P:sphingosine biosynthetic process"/>
    <property type="evidence" value="ECO:0007669"/>
    <property type="project" value="TreeGrafter"/>
</dbReference>
<feature type="binding site" evidence="1">
    <location>
        <position position="494"/>
    </location>
    <ligand>
        <name>Zn(2+)</name>
        <dbReference type="ChEBI" id="CHEBI:29105"/>
    </ligand>
</feature>
<proteinExistence type="inferred from homology"/>
<protein>
    <recommendedName>
        <fullName evidence="2">Neutral ceramidase</fullName>
        <ecNumber evidence="2">3.5.1.23</ecNumber>
    </recommendedName>
</protein>
<keyword evidence="2" id="KW-0746">Sphingolipid metabolism</keyword>
<dbReference type="RefSeq" id="WP_200351124.1">
    <property type="nucleotide sequence ID" value="NZ_BAABHZ010000006.1"/>
</dbReference>
<dbReference type="Proteomes" id="UP000600139">
    <property type="component" value="Unassembled WGS sequence"/>
</dbReference>
<comment type="similarity">
    <text evidence="2">Belongs to the neutral ceramidase family.</text>
</comment>
<feature type="binding site" evidence="1">
    <location>
        <position position="90"/>
    </location>
    <ligand>
        <name>Zn(2+)</name>
        <dbReference type="ChEBI" id="CHEBI:29105"/>
    </ligand>
</feature>
<dbReference type="Pfam" id="PF04734">
    <property type="entry name" value="Ceramidase_alk"/>
    <property type="match status" value="2"/>
</dbReference>
<keyword evidence="6" id="KW-1185">Reference proteome</keyword>
<dbReference type="GO" id="GO:0017040">
    <property type="term" value="F:N-acylsphingosine amidohydrolase activity"/>
    <property type="evidence" value="ECO:0007669"/>
    <property type="project" value="UniProtKB-UniRule"/>
</dbReference>
<keyword evidence="1" id="KW-0862">Zinc</keyword>